<dbReference type="GO" id="GO:0000272">
    <property type="term" value="P:polysaccharide catabolic process"/>
    <property type="evidence" value="ECO:0007669"/>
    <property type="project" value="InterPro"/>
</dbReference>
<evidence type="ECO:0000256" key="1">
    <source>
        <dbReference type="ARBA" id="ARBA00022801"/>
    </source>
</evidence>
<keyword evidence="4" id="KW-0732">Signal</keyword>
<comment type="similarity">
    <text evidence="3">Belongs to the glycosyl hydrolase 5 (cellulase A) family.</text>
</comment>
<evidence type="ECO:0000313" key="6">
    <source>
        <dbReference type="EMBL" id="PDW03644.1"/>
    </source>
</evidence>
<evidence type="ECO:0000259" key="5">
    <source>
        <dbReference type="Pfam" id="PF00150"/>
    </source>
</evidence>
<dbReference type="Gene3D" id="3.20.20.80">
    <property type="entry name" value="Glycosidases"/>
    <property type="match status" value="1"/>
</dbReference>
<dbReference type="EMBL" id="NQWI01000025">
    <property type="protein sequence ID" value="PDW03644.1"/>
    <property type="molecule type" value="Genomic_DNA"/>
</dbReference>
<protein>
    <recommendedName>
        <fullName evidence="5">Glycoside hydrolase family 5 domain-containing protein</fullName>
    </recommendedName>
</protein>
<keyword evidence="1 3" id="KW-0378">Hydrolase</keyword>
<keyword evidence="7" id="KW-1185">Reference proteome</keyword>
<dbReference type="GO" id="GO:0004553">
    <property type="term" value="F:hydrolase activity, hydrolyzing O-glycosyl compounds"/>
    <property type="evidence" value="ECO:0007669"/>
    <property type="project" value="InterPro"/>
</dbReference>
<evidence type="ECO:0000256" key="4">
    <source>
        <dbReference type="SAM" id="SignalP"/>
    </source>
</evidence>
<reference evidence="7" key="1">
    <citation type="submission" date="2017-08" db="EMBL/GenBank/DDBJ databases">
        <authorList>
            <person name="Grouzdev D.S."/>
            <person name="Gaisin V.A."/>
            <person name="Rysina M.S."/>
            <person name="Gorlenko V.M."/>
        </authorList>
    </citation>
    <scope>NUCLEOTIDE SEQUENCE [LARGE SCALE GENOMIC DNA]</scope>
    <source>
        <strain evidence="7">Kir15-3F</strain>
    </source>
</reference>
<gene>
    <name evidence="6" type="ORF">CJ255_07815</name>
</gene>
<feature type="domain" description="Glycoside hydrolase family 5" evidence="5">
    <location>
        <begin position="70"/>
        <end position="319"/>
    </location>
</feature>
<dbReference type="Pfam" id="PF00150">
    <property type="entry name" value="Cellulase"/>
    <property type="match status" value="1"/>
</dbReference>
<dbReference type="SUPFAM" id="SSF51445">
    <property type="entry name" value="(Trans)glycosidases"/>
    <property type="match status" value="1"/>
</dbReference>
<comment type="caution">
    <text evidence="6">The sequence shown here is derived from an EMBL/GenBank/DDBJ whole genome shotgun (WGS) entry which is preliminary data.</text>
</comment>
<organism evidence="6 7">
    <name type="scientific">Candidatus Viridilinea mediisalina</name>
    <dbReference type="NCBI Taxonomy" id="2024553"/>
    <lineage>
        <taxon>Bacteria</taxon>
        <taxon>Bacillati</taxon>
        <taxon>Chloroflexota</taxon>
        <taxon>Chloroflexia</taxon>
        <taxon>Chloroflexales</taxon>
        <taxon>Chloroflexineae</taxon>
        <taxon>Oscillochloridaceae</taxon>
        <taxon>Candidatus Viridilinea</taxon>
    </lineage>
</organism>
<evidence type="ECO:0000256" key="2">
    <source>
        <dbReference type="ARBA" id="ARBA00023295"/>
    </source>
</evidence>
<accession>A0A2A6RKK4</accession>
<evidence type="ECO:0000313" key="7">
    <source>
        <dbReference type="Proteomes" id="UP000220527"/>
    </source>
</evidence>
<evidence type="ECO:0000256" key="3">
    <source>
        <dbReference type="RuleBase" id="RU361153"/>
    </source>
</evidence>
<dbReference type="Proteomes" id="UP000220527">
    <property type="component" value="Unassembled WGS sequence"/>
</dbReference>
<dbReference type="AlphaFoldDB" id="A0A2A6RKK4"/>
<name>A0A2A6RKK4_9CHLR</name>
<dbReference type="InterPro" id="IPR017853">
    <property type="entry name" value="GH"/>
</dbReference>
<dbReference type="InterPro" id="IPR001547">
    <property type="entry name" value="Glyco_hydro_5"/>
</dbReference>
<proteinExistence type="inferred from homology"/>
<keyword evidence="2 3" id="KW-0326">Glycosidase</keyword>
<dbReference type="OrthoDB" id="141353at2"/>
<feature type="chain" id="PRO_5013218807" description="Glycoside hydrolase family 5 domain-containing protein" evidence="4">
    <location>
        <begin position="24"/>
        <end position="365"/>
    </location>
</feature>
<sequence>MRRPLILVLLVLLLLTSLPRASASQVAPPLHPVTPASGQLWLLGQPFEVRGMNYIHFTGSPAGCPELHFGADAHCPWDQRAIDDDMARFQALGVNSIRIFLNYYVFGGARAYDPNYSMARPLANLDALIASANRHGIYVMPVLLAKFPQQYMTAEGYEYAAQLHIRPVLHHLAGRPGIIAWDLFNEPDIGSPIDQRCWDWDNGDFILCRVLAEQRFAFLSRLSTEARALDPGRPLTIGMAFAKSHFRPLGAAGDIAALVDIYSFHYYDDDPFDSGRYAEHWYYGAGFPYDLQRAIGELTALPVRKPVLVTELGFPSGPGALRDEAALRRDLAQGIATARMTEAAGVMLWPFQDPHALLAKRVFLD</sequence>
<feature type="signal peptide" evidence="4">
    <location>
        <begin position="1"/>
        <end position="23"/>
    </location>
</feature>